<proteinExistence type="predicted"/>
<accession>A0ABT4CRL2</accession>
<evidence type="ECO:0000313" key="3">
    <source>
        <dbReference type="EMBL" id="MCY6371677.1"/>
    </source>
</evidence>
<evidence type="ECO:0000256" key="1">
    <source>
        <dbReference type="PROSITE-ProRule" id="PRU00325"/>
    </source>
</evidence>
<feature type="domain" description="SWIM-type" evidence="2">
    <location>
        <begin position="190"/>
        <end position="224"/>
    </location>
</feature>
<organism evidence="3 4">
    <name type="scientific">Clostridium ganghwense</name>
    <dbReference type="NCBI Taxonomy" id="312089"/>
    <lineage>
        <taxon>Bacteria</taxon>
        <taxon>Bacillati</taxon>
        <taxon>Bacillota</taxon>
        <taxon>Clostridia</taxon>
        <taxon>Eubacteriales</taxon>
        <taxon>Clostridiaceae</taxon>
        <taxon>Clostridium</taxon>
    </lineage>
</organism>
<reference evidence="3" key="1">
    <citation type="submission" date="2022-12" db="EMBL/GenBank/DDBJ databases">
        <authorList>
            <person name="Wang J."/>
        </authorList>
    </citation>
    <scope>NUCLEOTIDE SEQUENCE</scope>
    <source>
        <strain evidence="3">HY-42-06</strain>
    </source>
</reference>
<dbReference type="EMBL" id="JAPQES010000005">
    <property type="protein sequence ID" value="MCY6371677.1"/>
    <property type="molecule type" value="Genomic_DNA"/>
</dbReference>
<dbReference type="PROSITE" id="PS50966">
    <property type="entry name" value="ZF_SWIM"/>
    <property type="match status" value="2"/>
</dbReference>
<keyword evidence="1" id="KW-0479">Metal-binding</keyword>
<sequence>MDSKCNFIERFKNFIISCDELYLIDAANKGLYKRALKEIDKGAQVEVQFKDDKVICKLSDGTICDLKDDMVNYKCSCPSRTVCKHILISILYIKKNINIMFEKQDLVQKYSNTAKNIDKQFKSENIEEGFREENNKVRDFSWVIDYNIEDIKKKISNKAFKDIVFRLNFGIEVEVKEENFLVVEFKDLGIRVRFTENPSIDKTICTCKEKGFCIHRAEAIIYYKLYKKTLDINALNEAIDIKISKEALNEVKNLIEEITILGLAKLPKSIVDRIETTAVVCHSCDLPRLEKLLRSLSNQLIMYFNKNAAFSRQTVRRLITQIYIIAQAIEKTSSKILCQNLIGEHKTAYTEINPIELVGMGAGAWKSASGYEGITYYFFNEKRKLWMTYTSMKPNYYEGMSININGMYKGRCPWNIEASMENISKVKCKLYNCKLNKNFRISSSEEIRGDIICKTDISSVDFGDKLYDNWRLLIENNKENFKYKLTEENENFNIVLLKIDSWDKSSFDNVNQVFKLPIYDIENNEINIVLRFNKDTKYLIRGLERVGKEGELGDLILGKIYRVEGEYVINPITIYYEDGNIVNLTLD</sequence>
<dbReference type="RefSeq" id="WP_268050556.1">
    <property type="nucleotide sequence ID" value="NZ_JAPQES010000005.1"/>
</dbReference>
<keyword evidence="4" id="KW-1185">Reference proteome</keyword>
<feature type="domain" description="SWIM-type" evidence="2">
    <location>
        <begin position="60"/>
        <end position="94"/>
    </location>
</feature>
<name>A0ABT4CRL2_9CLOT</name>
<protein>
    <recommendedName>
        <fullName evidence="2">SWIM-type domain-containing protein</fullName>
    </recommendedName>
</protein>
<evidence type="ECO:0000313" key="4">
    <source>
        <dbReference type="Proteomes" id="UP001079657"/>
    </source>
</evidence>
<comment type="caution">
    <text evidence="3">The sequence shown here is derived from an EMBL/GenBank/DDBJ whole genome shotgun (WGS) entry which is preliminary data.</text>
</comment>
<keyword evidence="1" id="KW-0863">Zinc-finger</keyword>
<keyword evidence="1" id="KW-0862">Zinc</keyword>
<evidence type="ECO:0000259" key="2">
    <source>
        <dbReference type="PROSITE" id="PS50966"/>
    </source>
</evidence>
<dbReference type="Proteomes" id="UP001079657">
    <property type="component" value="Unassembled WGS sequence"/>
</dbReference>
<dbReference type="Pfam" id="PF04434">
    <property type="entry name" value="SWIM"/>
    <property type="match status" value="2"/>
</dbReference>
<dbReference type="InterPro" id="IPR007527">
    <property type="entry name" value="Znf_SWIM"/>
</dbReference>
<gene>
    <name evidence="3" type="ORF">OXH55_13610</name>
</gene>